<sequence length="599" mass="65180">MQINCNVYPLHICAFLFTTAYSSTVPEEEDNFFAIAHGVNDANTAGWALGSGANAVEIDLNFDQETGQLTEFHHGSLLADGSPCDCSCRLDIFTAGTVCALPNPCSGGSPYLEHFNFLLTYDNLALVYIDSKTYGLSYNVQKLAGIAVVKEVESHLFEKGYKGKVLIGSQSEKEYLKSASTTAKESHFQSRIYFAYEKHEESFNSKIVYMKSLLYPNIIYTTGISSCIPKTFFEDISLASHNKAKGVVSNVFIWTIDILNSFELYYESGARGIITNSVPLLVEWARNKGYTLASPNDSSLKASISDRVISSLGDCSCEYYPGGCIISVAAPAYSACHCTYRGAWTCTGEVVGCMDPVSEFCSHPDTTIYSCAQGGGDCGAYSEQSCECEYNSKGCWVTKPAPAGLSCKCYYSFGWNCDATVVECKNEDSKYCNKPDTSIYSCIQGGGECDGYTEYSCDCEYQSGGCKISKPAPAYSACKCAYDRAWKCSGNVVSCENPVSTFCKTPDYSIYSCVEGTGDCGGYQGQKCECGYIWRNFLPSGCKITKPAPTDTACQCWYLGVWTCGGYVTHCRNTKSSYCASPDESMHSCWIGGGDCGGY</sequence>
<proteinExistence type="predicted"/>
<name>A0AAV2S6E5_MEGNR</name>
<protein>
    <recommendedName>
        <fullName evidence="4">GP-PDE domain-containing protein</fullName>
    </recommendedName>
</protein>
<dbReference type="AlphaFoldDB" id="A0AAV2S6E5"/>
<dbReference type="InterPro" id="IPR017946">
    <property type="entry name" value="PLC-like_Pdiesterase_TIM-brl"/>
</dbReference>
<evidence type="ECO:0000313" key="2">
    <source>
        <dbReference type="EMBL" id="CAL4163046.1"/>
    </source>
</evidence>
<keyword evidence="1" id="KW-0732">Signal</keyword>
<accession>A0AAV2S6E5</accession>
<dbReference type="GO" id="GO:0008081">
    <property type="term" value="F:phosphoric diester hydrolase activity"/>
    <property type="evidence" value="ECO:0007669"/>
    <property type="project" value="InterPro"/>
</dbReference>
<keyword evidence="3" id="KW-1185">Reference proteome</keyword>
<dbReference type="Proteomes" id="UP001497623">
    <property type="component" value="Unassembled WGS sequence"/>
</dbReference>
<evidence type="ECO:0008006" key="4">
    <source>
        <dbReference type="Google" id="ProtNLM"/>
    </source>
</evidence>
<evidence type="ECO:0000313" key="3">
    <source>
        <dbReference type="Proteomes" id="UP001497623"/>
    </source>
</evidence>
<feature type="signal peptide" evidence="1">
    <location>
        <begin position="1"/>
        <end position="22"/>
    </location>
</feature>
<organism evidence="2 3">
    <name type="scientific">Meganyctiphanes norvegica</name>
    <name type="common">Northern krill</name>
    <name type="synonym">Thysanopoda norvegica</name>
    <dbReference type="NCBI Taxonomy" id="48144"/>
    <lineage>
        <taxon>Eukaryota</taxon>
        <taxon>Metazoa</taxon>
        <taxon>Ecdysozoa</taxon>
        <taxon>Arthropoda</taxon>
        <taxon>Crustacea</taxon>
        <taxon>Multicrustacea</taxon>
        <taxon>Malacostraca</taxon>
        <taxon>Eumalacostraca</taxon>
        <taxon>Eucarida</taxon>
        <taxon>Euphausiacea</taxon>
        <taxon>Euphausiidae</taxon>
        <taxon>Meganyctiphanes</taxon>
    </lineage>
</organism>
<dbReference type="GO" id="GO:0006629">
    <property type="term" value="P:lipid metabolic process"/>
    <property type="evidence" value="ECO:0007669"/>
    <property type="project" value="InterPro"/>
</dbReference>
<gene>
    <name evidence="2" type="ORF">MNOR_LOCUS32917</name>
</gene>
<feature type="chain" id="PRO_5043797175" description="GP-PDE domain-containing protein" evidence="1">
    <location>
        <begin position="23"/>
        <end position="599"/>
    </location>
</feature>
<dbReference type="EMBL" id="CAXKWB010045943">
    <property type="protein sequence ID" value="CAL4163046.1"/>
    <property type="molecule type" value="Genomic_DNA"/>
</dbReference>
<evidence type="ECO:0000256" key="1">
    <source>
        <dbReference type="SAM" id="SignalP"/>
    </source>
</evidence>
<reference evidence="2 3" key="1">
    <citation type="submission" date="2024-05" db="EMBL/GenBank/DDBJ databases">
        <authorList>
            <person name="Wallberg A."/>
        </authorList>
    </citation>
    <scope>NUCLEOTIDE SEQUENCE [LARGE SCALE GENOMIC DNA]</scope>
</reference>
<comment type="caution">
    <text evidence="2">The sequence shown here is derived from an EMBL/GenBank/DDBJ whole genome shotgun (WGS) entry which is preliminary data.</text>
</comment>
<dbReference type="Gene3D" id="3.20.20.190">
    <property type="entry name" value="Phosphatidylinositol (PI) phosphodiesterase"/>
    <property type="match status" value="1"/>
</dbReference>